<comment type="caution">
    <text evidence="8">The sequence shown here is derived from an EMBL/GenBank/DDBJ whole genome shotgun (WGS) entry which is preliminary data.</text>
</comment>
<feature type="coiled-coil region" evidence="5">
    <location>
        <begin position="192"/>
        <end position="226"/>
    </location>
</feature>
<keyword evidence="1 4" id="KW-0479">Metal-binding</keyword>
<keyword evidence="9" id="KW-1185">Reference proteome</keyword>
<dbReference type="GO" id="GO:0008270">
    <property type="term" value="F:zinc ion binding"/>
    <property type="evidence" value="ECO:0007669"/>
    <property type="project" value="UniProtKB-KW"/>
</dbReference>
<reference evidence="8" key="2">
    <citation type="submission" date="2020-11" db="EMBL/GenBank/DDBJ databases">
        <authorList>
            <person name="McCartney M.A."/>
            <person name="Auch B."/>
            <person name="Kono T."/>
            <person name="Mallez S."/>
            <person name="Becker A."/>
            <person name="Gohl D.M."/>
            <person name="Silverstein K.A.T."/>
            <person name="Koren S."/>
            <person name="Bechman K.B."/>
            <person name="Herman A."/>
            <person name="Abrahante J.E."/>
            <person name="Garbe J."/>
        </authorList>
    </citation>
    <scope>NUCLEOTIDE SEQUENCE</scope>
    <source>
        <strain evidence="8">Duluth1</strain>
        <tissue evidence="8">Whole animal</tissue>
    </source>
</reference>
<evidence type="ECO:0000259" key="6">
    <source>
        <dbReference type="PROSITE" id="PS50089"/>
    </source>
</evidence>
<dbReference type="AlphaFoldDB" id="A0A9D4G7L6"/>
<gene>
    <name evidence="8" type="ORF">DPMN_140440</name>
</gene>
<evidence type="ECO:0000256" key="4">
    <source>
        <dbReference type="PROSITE-ProRule" id="PRU00207"/>
    </source>
</evidence>
<dbReference type="InterPro" id="IPR001841">
    <property type="entry name" value="Znf_RING"/>
</dbReference>
<evidence type="ECO:0000256" key="5">
    <source>
        <dbReference type="SAM" id="Coils"/>
    </source>
</evidence>
<sequence length="266" mass="31288">MGFDTDRFLTAVNDDLTCCICRDVLEDPVQSPCEHAFCRSCIMAWLVHETICPEDRLPLSRASLRSLSRYMQNDLNRLQIRCCNQPYGCDHVTDLEFISSHERSCEFQCLKCPNEQCAYFASRADVERHKRSCEKGKKQCEQGCGFLINTSYDPEHNCVQELRIALEILRSEITFKYEEQKKDFDLRLDLQRNHMIQKLDALQIQVDDLTAENSRMSSRIMDMELQHRQNIERLEHEHRKVTAHTTGSARYRSMFSFKDKWKESTV</sequence>
<dbReference type="PROSITE" id="PS00518">
    <property type="entry name" value="ZF_RING_1"/>
    <property type="match status" value="1"/>
</dbReference>
<proteinExistence type="predicted"/>
<evidence type="ECO:0000313" key="8">
    <source>
        <dbReference type="EMBL" id="KAH3812019.1"/>
    </source>
</evidence>
<evidence type="ECO:0000259" key="7">
    <source>
        <dbReference type="PROSITE" id="PS50145"/>
    </source>
</evidence>
<evidence type="ECO:0000256" key="1">
    <source>
        <dbReference type="ARBA" id="ARBA00022723"/>
    </source>
</evidence>
<evidence type="ECO:0000313" key="9">
    <source>
        <dbReference type="Proteomes" id="UP000828390"/>
    </source>
</evidence>
<dbReference type="SUPFAM" id="SSF57850">
    <property type="entry name" value="RING/U-box"/>
    <property type="match status" value="1"/>
</dbReference>
<dbReference type="PANTHER" id="PTHR10131">
    <property type="entry name" value="TNF RECEPTOR ASSOCIATED FACTOR"/>
    <property type="match status" value="1"/>
</dbReference>
<dbReference type="PANTHER" id="PTHR10131:SF94">
    <property type="entry name" value="TNF RECEPTOR-ASSOCIATED FACTOR 4"/>
    <property type="match status" value="1"/>
</dbReference>
<feature type="domain" description="RING-type" evidence="6">
    <location>
        <begin position="18"/>
        <end position="56"/>
    </location>
</feature>
<dbReference type="PROSITE" id="PS50145">
    <property type="entry name" value="ZF_TRAF"/>
    <property type="match status" value="1"/>
</dbReference>
<evidence type="ECO:0000256" key="3">
    <source>
        <dbReference type="ARBA" id="ARBA00022833"/>
    </source>
</evidence>
<dbReference type="Gene3D" id="3.30.40.10">
    <property type="entry name" value="Zinc/RING finger domain, C3HC4 (zinc finger)"/>
    <property type="match status" value="2"/>
</dbReference>
<dbReference type="InterPro" id="IPR013083">
    <property type="entry name" value="Znf_RING/FYVE/PHD"/>
</dbReference>
<dbReference type="SMART" id="SM00184">
    <property type="entry name" value="RING"/>
    <property type="match status" value="1"/>
</dbReference>
<name>A0A9D4G7L6_DREPO</name>
<keyword evidence="2 4" id="KW-0863">Zinc-finger</keyword>
<feature type="zinc finger region" description="TRAF-type" evidence="4">
    <location>
        <begin position="100"/>
        <end position="144"/>
    </location>
</feature>
<evidence type="ECO:0000256" key="2">
    <source>
        <dbReference type="ARBA" id="ARBA00022771"/>
    </source>
</evidence>
<dbReference type="InterPro" id="IPR001293">
    <property type="entry name" value="Znf_TRAF"/>
</dbReference>
<keyword evidence="5" id="KW-0175">Coiled coil</keyword>
<dbReference type="SUPFAM" id="SSF49599">
    <property type="entry name" value="TRAF domain-like"/>
    <property type="match status" value="1"/>
</dbReference>
<keyword evidence="3 4" id="KW-0862">Zinc</keyword>
<protein>
    <submittedName>
        <fullName evidence="8">Uncharacterized protein</fullName>
    </submittedName>
</protein>
<dbReference type="EMBL" id="JAIWYP010000006">
    <property type="protein sequence ID" value="KAH3812019.1"/>
    <property type="molecule type" value="Genomic_DNA"/>
</dbReference>
<dbReference type="PROSITE" id="PS50089">
    <property type="entry name" value="ZF_RING_2"/>
    <property type="match status" value="1"/>
</dbReference>
<feature type="domain" description="TRAF-type" evidence="7">
    <location>
        <begin position="100"/>
        <end position="144"/>
    </location>
</feature>
<organism evidence="8 9">
    <name type="scientific">Dreissena polymorpha</name>
    <name type="common">Zebra mussel</name>
    <name type="synonym">Mytilus polymorpha</name>
    <dbReference type="NCBI Taxonomy" id="45954"/>
    <lineage>
        <taxon>Eukaryota</taxon>
        <taxon>Metazoa</taxon>
        <taxon>Spiralia</taxon>
        <taxon>Lophotrochozoa</taxon>
        <taxon>Mollusca</taxon>
        <taxon>Bivalvia</taxon>
        <taxon>Autobranchia</taxon>
        <taxon>Heteroconchia</taxon>
        <taxon>Euheterodonta</taxon>
        <taxon>Imparidentia</taxon>
        <taxon>Neoheterodontei</taxon>
        <taxon>Myida</taxon>
        <taxon>Dreissenoidea</taxon>
        <taxon>Dreissenidae</taxon>
        <taxon>Dreissena</taxon>
    </lineage>
</organism>
<accession>A0A9D4G7L6</accession>
<dbReference type="Proteomes" id="UP000828390">
    <property type="component" value="Unassembled WGS sequence"/>
</dbReference>
<dbReference type="Pfam" id="PF13923">
    <property type="entry name" value="zf-C3HC4_2"/>
    <property type="match status" value="1"/>
</dbReference>
<dbReference type="InterPro" id="IPR017907">
    <property type="entry name" value="Znf_RING_CS"/>
</dbReference>
<reference evidence="8" key="1">
    <citation type="journal article" date="2019" name="bioRxiv">
        <title>The Genome of the Zebra Mussel, Dreissena polymorpha: A Resource for Invasive Species Research.</title>
        <authorList>
            <person name="McCartney M.A."/>
            <person name="Auch B."/>
            <person name="Kono T."/>
            <person name="Mallez S."/>
            <person name="Zhang Y."/>
            <person name="Obille A."/>
            <person name="Becker A."/>
            <person name="Abrahante J.E."/>
            <person name="Garbe J."/>
            <person name="Badalamenti J.P."/>
            <person name="Herman A."/>
            <person name="Mangelson H."/>
            <person name="Liachko I."/>
            <person name="Sullivan S."/>
            <person name="Sone E.D."/>
            <person name="Koren S."/>
            <person name="Silverstein K.A.T."/>
            <person name="Beckman K.B."/>
            <person name="Gohl D.M."/>
        </authorList>
    </citation>
    <scope>NUCLEOTIDE SEQUENCE</scope>
    <source>
        <strain evidence="8">Duluth1</strain>
        <tissue evidence="8">Whole animal</tissue>
    </source>
</reference>